<dbReference type="EMBL" id="VSSQ01015644">
    <property type="protein sequence ID" value="MPM56212.1"/>
    <property type="molecule type" value="Genomic_DNA"/>
</dbReference>
<gene>
    <name evidence="1" type="ORF">SDC9_103014</name>
</gene>
<evidence type="ECO:0000313" key="1">
    <source>
        <dbReference type="EMBL" id="MPM56212.1"/>
    </source>
</evidence>
<organism evidence="1">
    <name type="scientific">bioreactor metagenome</name>
    <dbReference type="NCBI Taxonomy" id="1076179"/>
    <lineage>
        <taxon>unclassified sequences</taxon>
        <taxon>metagenomes</taxon>
        <taxon>ecological metagenomes</taxon>
    </lineage>
</organism>
<sequence>MGCSPSTCKRRLYNALIGSKFAAETEVYLAKGKILKITMGLLSGTQILPN</sequence>
<name>A0A645ASG2_9ZZZZ</name>
<comment type="caution">
    <text evidence="1">The sequence shown here is derived from an EMBL/GenBank/DDBJ whole genome shotgun (WGS) entry which is preliminary data.</text>
</comment>
<protein>
    <submittedName>
        <fullName evidence="1">Uncharacterized protein</fullName>
    </submittedName>
</protein>
<accession>A0A645ASG2</accession>
<dbReference type="AlphaFoldDB" id="A0A645ASG2"/>
<proteinExistence type="predicted"/>
<reference evidence="1" key="1">
    <citation type="submission" date="2019-08" db="EMBL/GenBank/DDBJ databases">
        <authorList>
            <person name="Kucharzyk K."/>
            <person name="Murdoch R.W."/>
            <person name="Higgins S."/>
            <person name="Loffler F."/>
        </authorList>
    </citation>
    <scope>NUCLEOTIDE SEQUENCE</scope>
</reference>